<keyword evidence="1" id="KW-0472">Membrane</keyword>
<dbReference type="EMBL" id="CAESAE010000005">
    <property type="protein sequence ID" value="CAB4341193.1"/>
    <property type="molecule type" value="Genomic_DNA"/>
</dbReference>
<feature type="transmembrane region" description="Helical" evidence="1">
    <location>
        <begin position="174"/>
        <end position="194"/>
    </location>
</feature>
<name>A0A6J7LYA6_9ZZZZ</name>
<evidence type="ECO:0000313" key="10">
    <source>
        <dbReference type="EMBL" id="CAB5070305.1"/>
    </source>
</evidence>
<dbReference type="Pfam" id="PF19877">
    <property type="entry name" value="DUF6350"/>
    <property type="match status" value="1"/>
</dbReference>
<proteinExistence type="predicted"/>
<dbReference type="EMBL" id="CAEZYM010000004">
    <property type="protein sequence ID" value="CAB4721621.1"/>
    <property type="molecule type" value="Genomic_DNA"/>
</dbReference>
<dbReference type="InterPro" id="IPR045931">
    <property type="entry name" value="DUF6350"/>
</dbReference>
<feature type="transmembrane region" description="Helical" evidence="1">
    <location>
        <begin position="112"/>
        <end position="130"/>
    </location>
</feature>
<evidence type="ECO:0000313" key="9">
    <source>
        <dbReference type="EMBL" id="CAB4973431.1"/>
    </source>
</evidence>
<organism evidence="9">
    <name type="scientific">freshwater metagenome</name>
    <dbReference type="NCBI Taxonomy" id="449393"/>
    <lineage>
        <taxon>unclassified sequences</taxon>
        <taxon>metagenomes</taxon>
        <taxon>ecological metagenomes</taxon>
    </lineage>
</organism>
<dbReference type="EMBL" id="CAEZXO010000001">
    <property type="protein sequence ID" value="CAB4684810.1"/>
    <property type="molecule type" value="Genomic_DNA"/>
</dbReference>
<sequence>MFQRVLWVSLMQVLRSIALVLLPTSFIALLGWATAGSSNGNTADPIRAALWIWMAAHHLPFQLILPPAGQNGLLTYLPIGALLLPVLAIRSSFARAINHIDIGERALSLSRILFSALYATCATIIAWVSTTHAVRPLLYCVPFFTAPGVWLITGSVRARNRRRINDPLNPAKKLLAMVLGVSSLTLGVSLFLHLGTVENLITVLKPGFLGGLLLLLLNIFYLPNAIIAALSYLAGSGFAVGAHTLISPWTHSIAEIPALPLLGALPTGRHPLMLISIALFVFCGGSLYTWSINQDRRVLVQNYLFIIVASGLLALLGSGALMTPALHAVGVSAWQMTSAIALEIGVGIALAAFVPRLADLLPFRGRR</sequence>
<keyword evidence="1" id="KW-0812">Transmembrane</keyword>
<feature type="transmembrane region" description="Helical" evidence="1">
    <location>
        <begin position="302"/>
        <end position="322"/>
    </location>
</feature>
<dbReference type="EMBL" id="CAFBQX010000001">
    <property type="protein sequence ID" value="CAB5070305.1"/>
    <property type="molecule type" value="Genomic_DNA"/>
</dbReference>
<dbReference type="EMBL" id="CAEZZW010000001">
    <property type="protein sequence ID" value="CAB4769085.1"/>
    <property type="molecule type" value="Genomic_DNA"/>
</dbReference>
<evidence type="ECO:0000313" key="7">
    <source>
        <dbReference type="EMBL" id="CAB4862945.1"/>
    </source>
</evidence>
<reference evidence="9" key="1">
    <citation type="submission" date="2020-05" db="EMBL/GenBank/DDBJ databases">
        <authorList>
            <person name="Chiriac C."/>
            <person name="Salcher M."/>
            <person name="Ghai R."/>
            <person name="Kavagutti S V."/>
        </authorList>
    </citation>
    <scope>NUCLEOTIDE SEQUENCE</scope>
</reference>
<dbReference type="EMBL" id="CAFABH010000023">
    <property type="protein sequence ID" value="CAB4831892.1"/>
    <property type="molecule type" value="Genomic_DNA"/>
</dbReference>
<feature type="transmembrane region" description="Helical" evidence="1">
    <location>
        <begin position="270"/>
        <end position="290"/>
    </location>
</feature>
<evidence type="ECO:0000313" key="5">
    <source>
        <dbReference type="EMBL" id="CAB4769085.1"/>
    </source>
</evidence>
<evidence type="ECO:0000256" key="1">
    <source>
        <dbReference type="SAM" id="Phobius"/>
    </source>
</evidence>
<accession>A0A6J7LYA6</accession>
<feature type="transmembrane region" description="Helical" evidence="1">
    <location>
        <begin position="136"/>
        <end position="153"/>
    </location>
</feature>
<evidence type="ECO:0000313" key="8">
    <source>
        <dbReference type="EMBL" id="CAB4942155.1"/>
    </source>
</evidence>
<feature type="transmembrane region" description="Helical" evidence="1">
    <location>
        <begin position="200"/>
        <end position="222"/>
    </location>
</feature>
<dbReference type="EMBL" id="CAFBOC010000005">
    <property type="protein sequence ID" value="CAB4973431.1"/>
    <property type="molecule type" value="Genomic_DNA"/>
</dbReference>
<evidence type="ECO:0000313" key="4">
    <source>
        <dbReference type="EMBL" id="CAB4721621.1"/>
    </source>
</evidence>
<gene>
    <name evidence="3" type="ORF">UFOPK2510_00205</name>
    <name evidence="4" type="ORF">UFOPK2718_00531</name>
    <name evidence="5" type="ORF">UFOPK2936_00071</name>
    <name evidence="6" type="ORF">UFOPK3174_01211</name>
    <name evidence="7" type="ORF">UFOPK3328_00590</name>
    <name evidence="8" type="ORF">UFOPK3779_00625</name>
    <name evidence="9" type="ORF">UFOPK3913_00632</name>
    <name evidence="2" type="ORF">UFOPK4107_01024</name>
    <name evidence="10" type="ORF">UFOPK4403_00358</name>
</gene>
<feature type="transmembrane region" description="Helical" evidence="1">
    <location>
        <begin position="72"/>
        <end position="91"/>
    </location>
</feature>
<keyword evidence="1" id="KW-1133">Transmembrane helix</keyword>
<dbReference type="AlphaFoldDB" id="A0A6J7LYA6"/>
<evidence type="ECO:0000313" key="2">
    <source>
        <dbReference type="EMBL" id="CAB4341193.1"/>
    </source>
</evidence>
<protein>
    <submittedName>
        <fullName evidence="9">Unannotated protein</fullName>
    </submittedName>
</protein>
<evidence type="ECO:0000313" key="6">
    <source>
        <dbReference type="EMBL" id="CAB4831892.1"/>
    </source>
</evidence>
<dbReference type="EMBL" id="CAFBNH010000003">
    <property type="protein sequence ID" value="CAB4942155.1"/>
    <property type="molecule type" value="Genomic_DNA"/>
</dbReference>
<evidence type="ECO:0000313" key="3">
    <source>
        <dbReference type="EMBL" id="CAB4684810.1"/>
    </source>
</evidence>
<dbReference type="EMBL" id="CAFBLD010000003">
    <property type="protein sequence ID" value="CAB4862945.1"/>
    <property type="molecule type" value="Genomic_DNA"/>
</dbReference>
<feature type="transmembrane region" description="Helical" evidence="1">
    <location>
        <begin position="334"/>
        <end position="358"/>
    </location>
</feature>
<feature type="transmembrane region" description="Helical" evidence="1">
    <location>
        <begin position="229"/>
        <end position="250"/>
    </location>
</feature>